<dbReference type="GO" id="GO:0071555">
    <property type="term" value="P:cell wall organization"/>
    <property type="evidence" value="ECO:0007669"/>
    <property type="project" value="UniProtKB-UniRule"/>
</dbReference>
<evidence type="ECO:0000313" key="9">
    <source>
        <dbReference type="EMBL" id="MCK9689214.1"/>
    </source>
</evidence>
<comment type="pathway">
    <text evidence="1 7">Cell wall biogenesis; peptidoglycan biosynthesis.</text>
</comment>
<keyword evidence="10" id="KW-1185">Reference proteome</keyword>
<feature type="active site" description="Nucleophile" evidence="7">
    <location>
        <position position="320"/>
    </location>
</feature>
<dbReference type="GO" id="GO:0004180">
    <property type="term" value="F:carboxypeptidase activity"/>
    <property type="evidence" value="ECO:0007669"/>
    <property type="project" value="UniProtKB-ARBA"/>
</dbReference>
<organism evidence="9 10">
    <name type="scientific">Scleromatobacter humisilvae</name>
    <dbReference type="NCBI Taxonomy" id="2897159"/>
    <lineage>
        <taxon>Bacteria</taxon>
        <taxon>Pseudomonadati</taxon>
        <taxon>Pseudomonadota</taxon>
        <taxon>Betaproteobacteria</taxon>
        <taxon>Burkholderiales</taxon>
        <taxon>Sphaerotilaceae</taxon>
        <taxon>Scleromatobacter</taxon>
    </lineage>
</organism>
<dbReference type="InterPro" id="IPR005490">
    <property type="entry name" value="LD_TPept_cat_dom"/>
</dbReference>
<dbReference type="GO" id="GO:0016740">
    <property type="term" value="F:transferase activity"/>
    <property type="evidence" value="ECO:0007669"/>
    <property type="project" value="UniProtKB-KW"/>
</dbReference>
<dbReference type="PANTHER" id="PTHR36699:SF1">
    <property type="entry name" value="L,D-TRANSPEPTIDASE YAFK-RELATED"/>
    <property type="match status" value="1"/>
</dbReference>
<accession>A0A9X1YMA9</accession>
<comment type="similarity">
    <text evidence="2">Belongs to the YkuD family.</text>
</comment>
<dbReference type="Proteomes" id="UP001139353">
    <property type="component" value="Unassembled WGS sequence"/>
</dbReference>
<comment type="caution">
    <text evidence="9">The sequence shown here is derived from an EMBL/GenBank/DDBJ whole genome shotgun (WGS) entry which is preliminary data.</text>
</comment>
<evidence type="ECO:0000256" key="7">
    <source>
        <dbReference type="PROSITE-ProRule" id="PRU01373"/>
    </source>
</evidence>
<dbReference type="PROSITE" id="PS52029">
    <property type="entry name" value="LD_TPASE"/>
    <property type="match status" value="1"/>
</dbReference>
<dbReference type="PANTHER" id="PTHR36699">
    <property type="entry name" value="LD-TRANSPEPTIDASE"/>
    <property type="match status" value="1"/>
</dbReference>
<proteinExistence type="inferred from homology"/>
<keyword evidence="5 7" id="KW-0573">Peptidoglycan synthesis</keyword>
<protein>
    <submittedName>
        <fullName evidence="9">L,D-transpeptidase</fullName>
    </submittedName>
</protein>
<evidence type="ECO:0000313" key="10">
    <source>
        <dbReference type="Proteomes" id="UP001139353"/>
    </source>
</evidence>
<dbReference type="CDD" id="cd16913">
    <property type="entry name" value="YkuD_like"/>
    <property type="match status" value="1"/>
</dbReference>
<dbReference type="GO" id="GO:0008360">
    <property type="term" value="P:regulation of cell shape"/>
    <property type="evidence" value="ECO:0007669"/>
    <property type="project" value="UniProtKB-UniRule"/>
</dbReference>
<reference evidence="9" key="1">
    <citation type="submission" date="2021-11" db="EMBL/GenBank/DDBJ databases">
        <title>BS-T2-15 a new species belonging to the Comamonadaceae family isolated from the soil of a French oak forest.</title>
        <authorList>
            <person name="Mieszkin S."/>
            <person name="Alain K."/>
        </authorList>
    </citation>
    <scope>NUCLEOTIDE SEQUENCE</scope>
    <source>
        <strain evidence="9">BS-T2-15</strain>
    </source>
</reference>
<name>A0A9X1YMA9_9BURK</name>
<evidence type="ECO:0000256" key="5">
    <source>
        <dbReference type="ARBA" id="ARBA00022984"/>
    </source>
</evidence>
<sequence>MTMEDDALLAPARAPRRPRWPGAAAAVGSLAVAGIGLLASTELHGVPSPHATPQAQRAAIGASIVLADDAPPPNPRAAAIVPASARTLPAGSPFIGAFKGSPESRLIGIYRLIGEQQTDLAIDAAASLTRDVPGFRLAQLVYADLLSARSGNAGFGAANAASAGASAPEIAGEVAELRDEAVQRLHALQERPPANQVPAEFIVLPKAIHHAIAVDTSRSRLYLFENGPQGVRLVSDHYVSVGKQGVDKSVEGDQRTPLGVYFVSDRVGQGSLGAEFGAGAMQLNYPNLFDKLHGRSGSGIYVHGVPFSTYSRPPKDSDGCVTLANDELVRLMNTVPTHDTPVIITRQIHWVGDSSTRLHRAEILDAVNHWQSVRAGDDAAALKTFYEPGAAPETPAAPPVPPPQPGVVMIHGKRHVVPPPAVPPKDPISFDNLSVMTWSDAKETMVVTFNERGTRTHRETMLRQYWERDASKWRIVAEGTVR</sequence>
<feature type="domain" description="L,D-TPase catalytic" evidence="8">
    <location>
        <begin position="210"/>
        <end position="345"/>
    </location>
</feature>
<evidence type="ECO:0000256" key="3">
    <source>
        <dbReference type="ARBA" id="ARBA00022679"/>
    </source>
</evidence>
<evidence type="ECO:0000256" key="6">
    <source>
        <dbReference type="ARBA" id="ARBA00023316"/>
    </source>
</evidence>
<dbReference type="EMBL" id="JAJLJH010000012">
    <property type="protein sequence ID" value="MCK9689214.1"/>
    <property type="molecule type" value="Genomic_DNA"/>
</dbReference>
<gene>
    <name evidence="9" type="ORF">LPC04_26150</name>
</gene>
<feature type="active site" description="Proton donor/acceptor" evidence="7">
    <location>
        <position position="303"/>
    </location>
</feature>
<dbReference type="Pfam" id="PF03734">
    <property type="entry name" value="YkuD"/>
    <property type="match status" value="1"/>
</dbReference>
<dbReference type="GO" id="GO:0009252">
    <property type="term" value="P:peptidoglycan biosynthetic process"/>
    <property type="evidence" value="ECO:0007669"/>
    <property type="project" value="UniProtKB-KW"/>
</dbReference>
<evidence type="ECO:0000256" key="4">
    <source>
        <dbReference type="ARBA" id="ARBA00022960"/>
    </source>
</evidence>
<dbReference type="RefSeq" id="WP_275685260.1">
    <property type="nucleotide sequence ID" value="NZ_JAJLJH010000012.1"/>
</dbReference>
<dbReference type="SUPFAM" id="SSF141523">
    <property type="entry name" value="L,D-transpeptidase catalytic domain-like"/>
    <property type="match status" value="1"/>
</dbReference>
<keyword evidence="3" id="KW-0808">Transferase</keyword>
<dbReference type="InterPro" id="IPR038063">
    <property type="entry name" value="Transpep_catalytic_dom"/>
</dbReference>
<evidence type="ECO:0000259" key="8">
    <source>
        <dbReference type="PROSITE" id="PS52029"/>
    </source>
</evidence>
<dbReference type="Gene3D" id="2.40.440.10">
    <property type="entry name" value="L,D-transpeptidase catalytic domain-like"/>
    <property type="match status" value="1"/>
</dbReference>
<evidence type="ECO:0000256" key="1">
    <source>
        <dbReference type="ARBA" id="ARBA00004752"/>
    </source>
</evidence>
<keyword evidence="4 7" id="KW-0133">Cell shape</keyword>
<dbReference type="AlphaFoldDB" id="A0A9X1YMA9"/>
<evidence type="ECO:0000256" key="2">
    <source>
        <dbReference type="ARBA" id="ARBA00005992"/>
    </source>
</evidence>
<keyword evidence="6 7" id="KW-0961">Cell wall biogenesis/degradation</keyword>